<evidence type="ECO:0000256" key="9">
    <source>
        <dbReference type="RuleBase" id="RU000461"/>
    </source>
</evidence>
<comment type="caution">
    <text evidence="11">The sequence shown here is derived from an EMBL/GenBank/DDBJ whole genome shotgun (WGS) entry which is preliminary data.</text>
</comment>
<evidence type="ECO:0000256" key="8">
    <source>
        <dbReference type="PIRSR" id="PIRSR602401-1"/>
    </source>
</evidence>
<dbReference type="SUPFAM" id="SSF48264">
    <property type="entry name" value="Cytochrome P450"/>
    <property type="match status" value="1"/>
</dbReference>
<dbReference type="InterPro" id="IPR001128">
    <property type="entry name" value="Cyt_P450"/>
</dbReference>
<protein>
    <recommendedName>
        <fullName evidence="13">Cytochrome P450</fullName>
    </recommendedName>
</protein>
<keyword evidence="10" id="KW-0472">Membrane</keyword>
<comment type="similarity">
    <text evidence="2 9">Belongs to the cytochrome P450 family.</text>
</comment>
<dbReference type="OrthoDB" id="2789670at2759"/>
<dbReference type="GO" id="GO:0005506">
    <property type="term" value="F:iron ion binding"/>
    <property type="evidence" value="ECO:0007669"/>
    <property type="project" value="InterPro"/>
</dbReference>
<dbReference type="Pfam" id="PF00067">
    <property type="entry name" value="p450"/>
    <property type="match status" value="1"/>
</dbReference>
<dbReference type="PRINTS" id="PR00463">
    <property type="entry name" value="EP450I"/>
</dbReference>
<keyword evidence="4 8" id="KW-0479">Metal-binding</keyword>
<name>A0A9P8QIP6_9HYPO</name>
<proteinExistence type="inferred from homology"/>
<dbReference type="EMBL" id="JAIWOZ010000003">
    <property type="protein sequence ID" value="KAH6607121.1"/>
    <property type="molecule type" value="Genomic_DNA"/>
</dbReference>
<evidence type="ECO:0000313" key="12">
    <source>
        <dbReference type="Proteomes" id="UP000827724"/>
    </source>
</evidence>
<dbReference type="GO" id="GO:0020037">
    <property type="term" value="F:heme binding"/>
    <property type="evidence" value="ECO:0007669"/>
    <property type="project" value="InterPro"/>
</dbReference>
<keyword evidence="7 9" id="KW-0503">Monooxygenase</keyword>
<dbReference type="Proteomes" id="UP000827724">
    <property type="component" value="Unassembled WGS sequence"/>
</dbReference>
<keyword evidence="3 8" id="KW-0349">Heme</keyword>
<keyword evidence="6 8" id="KW-0408">Iron</keyword>
<accession>A0A9P8QIP6</accession>
<keyword evidence="12" id="KW-1185">Reference proteome</keyword>
<dbReference type="InterPro" id="IPR050364">
    <property type="entry name" value="Cytochrome_P450_fung"/>
</dbReference>
<feature type="transmembrane region" description="Helical" evidence="10">
    <location>
        <begin position="6"/>
        <end position="23"/>
    </location>
</feature>
<keyword evidence="10" id="KW-0812">Transmembrane</keyword>
<dbReference type="CDD" id="cd11065">
    <property type="entry name" value="CYP64-like"/>
    <property type="match status" value="1"/>
</dbReference>
<evidence type="ECO:0000256" key="1">
    <source>
        <dbReference type="ARBA" id="ARBA00001971"/>
    </source>
</evidence>
<dbReference type="PANTHER" id="PTHR46300">
    <property type="entry name" value="P450, PUTATIVE (EUROFUNG)-RELATED-RELATED"/>
    <property type="match status" value="1"/>
</dbReference>
<dbReference type="GO" id="GO:0004497">
    <property type="term" value="F:monooxygenase activity"/>
    <property type="evidence" value="ECO:0007669"/>
    <property type="project" value="UniProtKB-KW"/>
</dbReference>
<evidence type="ECO:0000256" key="6">
    <source>
        <dbReference type="ARBA" id="ARBA00023004"/>
    </source>
</evidence>
<sequence length="541" mass="61592">MLSLLIVQGIIVLIGALLYYLFFCGKSELLDLPPGPKPLPFLGNLKDLPPPGMPEFQHWLSFKNKYGPISSITVLGKTVVMIHDPEAAVEILDKNSLKTSSRPQLMSADMCGYDHMLNSMDYTALFRQHRRLIHHRFGTQSLVSRYRNVQDVESKRFLMRTMKDPQNLLRHIRTEASAIVLKITYGYTVEPFGTDPLVRLIEDVMANFSHLMIPLAWPVDISPLLGQLPGWFPGAGFKETAREWRAMTEASAYIPYNFVKKQVDADIHQPSFVSELIEAHGKGESLEVDADVKEIIAWSAEMVFAGGSDTTVSALMAFVLGMILYPAVQQKAQEEIDRVVGPDRLPGYQDQFDLPYVNALIKEMLRWFPIVPVVTGHKTDAEIWLRGYRIPKGSCICTNTWWFSHDPERYPDPMVLNPDRFLEPRNEPDPVGIFGYGRRACPGRLLAHEHLFITMSRILAAFTISNAVDGDGKPIEVRVGHVPGLIDHPQEFSYSMVPRNEKYADMIRRLELEHPWEQGSAESLEWDTLDKYKKEWKREAE</sequence>
<reference evidence="11" key="1">
    <citation type="submission" date="2021-08" db="EMBL/GenBank/DDBJ databases">
        <title>Chromosome-Level Trichoderma cornu-damae using Hi-C Data.</title>
        <authorList>
            <person name="Kim C.S."/>
        </authorList>
    </citation>
    <scope>NUCLEOTIDE SEQUENCE</scope>
    <source>
        <strain evidence="11">KA19-0412C</strain>
    </source>
</reference>
<dbReference type="InterPro" id="IPR002401">
    <property type="entry name" value="Cyt_P450_E_grp-I"/>
</dbReference>
<dbReference type="AlphaFoldDB" id="A0A9P8QIP6"/>
<dbReference type="InterPro" id="IPR017972">
    <property type="entry name" value="Cyt_P450_CS"/>
</dbReference>
<gene>
    <name evidence="11" type="ORF">Trco_003434</name>
</gene>
<keyword evidence="5 9" id="KW-0560">Oxidoreductase</keyword>
<comment type="cofactor">
    <cofactor evidence="1 8">
        <name>heme</name>
        <dbReference type="ChEBI" id="CHEBI:30413"/>
    </cofactor>
</comment>
<dbReference type="PRINTS" id="PR00385">
    <property type="entry name" value="P450"/>
</dbReference>
<evidence type="ECO:0000256" key="5">
    <source>
        <dbReference type="ARBA" id="ARBA00023002"/>
    </source>
</evidence>
<evidence type="ECO:0000256" key="10">
    <source>
        <dbReference type="SAM" id="Phobius"/>
    </source>
</evidence>
<evidence type="ECO:0000313" key="11">
    <source>
        <dbReference type="EMBL" id="KAH6607121.1"/>
    </source>
</evidence>
<feature type="binding site" description="axial binding residue" evidence="8">
    <location>
        <position position="441"/>
    </location>
    <ligand>
        <name>heme</name>
        <dbReference type="ChEBI" id="CHEBI:30413"/>
    </ligand>
    <ligandPart>
        <name>Fe</name>
        <dbReference type="ChEBI" id="CHEBI:18248"/>
    </ligandPart>
</feature>
<evidence type="ECO:0000256" key="4">
    <source>
        <dbReference type="ARBA" id="ARBA00022723"/>
    </source>
</evidence>
<evidence type="ECO:0008006" key="13">
    <source>
        <dbReference type="Google" id="ProtNLM"/>
    </source>
</evidence>
<evidence type="ECO:0000256" key="7">
    <source>
        <dbReference type="ARBA" id="ARBA00023033"/>
    </source>
</evidence>
<evidence type="ECO:0000256" key="3">
    <source>
        <dbReference type="ARBA" id="ARBA00022617"/>
    </source>
</evidence>
<organism evidence="11 12">
    <name type="scientific">Trichoderma cornu-damae</name>
    <dbReference type="NCBI Taxonomy" id="654480"/>
    <lineage>
        <taxon>Eukaryota</taxon>
        <taxon>Fungi</taxon>
        <taxon>Dikarya</taxon>
        <taxon>Ascomycota</taxon>
        <taxon>Pezizomycotina</taxon>
        <taxon>Sordariomycetes</taxon>
        <taxon>Hypocreomycetidae</taxon>
        <taxon>Hypocreales</taxon>
        <taxon>Hypocreaceae</taxon>
        <taxon>Trichoderma</taxon>
    </lineage>
</organism>
<dbReference type="Gene3D" id="1.10.630.10">
    <property type="entry name" value="Cytochrome P450"/>
    <property type="match status" value="1"/>
</dbReference>
<evidence type="ECO:0000256" key="2">
    <source>
        <dbReference type="ARBA" id="ARBA00010617"/>
    </source>
</evidence>
<dbReference type="InterPro" id="IPR036396">
    <property type="entry name" value="Cyt_P450_sf"/>
</dbReference>
<dbReference type="GO" id="GO:0016705">
    <property type="term" value="F:oxidoreductase activity, acting on paired donors, with incorporation or reduction of molecular oxygen"/>
    <property type="evidence" value="ECO:0007669"/>
    <property type="project" value="InterPro"/>
</dbReference>
<keyword evidence="10" id="KW-1133">Transmembrane helix</keyword>
<dbReference type="PROSITE" id="PS00086">
    <property type="entry name" value="CYTOCHROME_P450"/>
    <property type="match status" value="1"/>
</dbReference>
<dbReference type="PANTHER" id="PTHR46300:SF7">
    <property type="entry name" value="P450, PUTATIVE (EUROFUNG)-RELATED"/>
    <property type="match status" value="1"/>
</dbReference>